<proteinExistence type="predicted"/>
<dbReference type="Pfam" id="PF01926">
    <property type="entry name" value="MMR_HSR1"/>
    <property type="match status" value="1"/>
</dbReference>
<organism evidence="6 7">
    <name type="scientific">Carboxydothermus pertinax</name>
    <dbReference type="NCBI Taxonomy" id="870242"/>
    <lineage>
        <taxon>Bacteria</taxon>
        <taxon>Bacillati</taxon>
        <taxon>Bacillota</taxon>
        <taxon>Clostridia</taxon>
        <taxon>Thermoanaerobacterales</taxon>
        <taxon>Thermoanaerobacteraceae</taxon>
        <taxon>Carboxydothermus</taxon>
    </lineage>
</organism>
<keyword evidence="1" id="KW-0547">Nucleotide-binding</keyword>
<dbReference type="Gene3D" id="3.40.50.300">
    <property type="entry name" value="P-loop containing nucleotide triphosphate hydrolases"/>
    <property type="match status" value="1"/>
</dbReference>
<dbReference type="SUPFAM" id="SSF52540">
    <property type="entry name" value="P-loop containing nucleoside triphosphate hydrolases"/>
    <property type="match status" value="1"/>
</dbReference>
<evidence type="ECO:0000256" key="2">
    <source>
        <dbReference type="ARBA" id="ARBA00023134"/>
    </source>
</evidence>
<reference evidence="7" key="1">
    <citation type="submission" date="2016-12" db="EMBL/GenBank/DDBJ databases">
        <title>Draft Genome Sequences od Carboxydothermus pertinax and islandicus, Hydrogenogenic Carboxydotrophic Bacteria.</title>
        <authorList>
            <person name="Fukuyama Y."/>
            <person name="Ohmae K."/>
            <person name="Yoneda Y."/>
            <person name="Yoshida T."/>
            <person name="Sako Y."/>
        </authorList>
    </citation>
    <scope>NUCLEOTIDE SEQUENCE [LARGE SCALE GENOMIC DNA]</scope>
    <source>
        <strain evidence="7">Ug1</strain>
    </source>
</reference>
<evidence type="ECO:0000256" key="1">
    <source>
        <dbReference type="ARBA" id="ARBA00022741"/>
    </source>
</evidence>
<dbReference type="Gene3D" id="3.40.50.11410">
    <property type="match status" value="1"/>
</dbReference>
<dbReference type="PANTHER" id="PTHR42714">
    <property type="entry name" value="TRNA MODIFICATION GTPASE GTPBP3"/>
    <property type="match status" value="1"/>
</dbReference>
<feature type="domain" description="Hydrogen maturase F tetramerization" evidence="5">
    <location>
        <begin position="278"/>
        <end position="393"/>
    </location>
</feature>
<dbReference type="Pfam" id="PF18128">
    <property type="entry name" value="HydF_dimer"/>
    <property type="match status" value="1"/>
</dbReference>
<evidence type="ECO:0000313" key="7">
    <source>
        <dbReference type="Proteomes" id="UP000187485"/>
    </source>
</evidence>
<dbReference type="InterPro" id="IPR040644">
    <property type="entry name" value="HydF_tetramer"/>
</dbReference>
<feature type="domain" description="G" evidence="3">
    <location>
        <begin position="11"/>
        <end position="125"/>
    </location>
</feature>
<dbReference type="InterPro" id="IPR006073">
    <property type="entry name" value="GTP-bd"/>
</dbReference>
<dbReference type="CDD" id="cd00880">
    <property type="entry name" value="Era_like"/>
    <property type="match status" value="1"/>
</dbReference>
<gene>
    <name evidence="6" type="ORF">cpu_23000</name>
</gene>
<dbReference type="Gene3D" id="3.40.50.11420">
    <property type="match status" value="1"/>
</dbReference>
<comment type="caution">
    <text evidence="6">The sequence shown here is derived from an EMBL/GenBank/DDBJ whole genome shotgun (WGS) entry which is preliminary data.</text>
</comment>
<name>A0A1L8CY04_9THEO</name>
<feature type="domain" description="Hydrogen maturase F dimerization" evidence="4">
    <location>
        <begin position="177"/>
        <end position="274"/>
    </location>
</feature>
<protein>
    <submittedName>
        <fullName evidence="6">[FeFe] hydrogenase H-cluster maturation GTPase HydF</fullName>
    </submittedName>
</protein>
<dbReference type="InterPro" id="IPR027417">
    <property type="entry name" value="P-loop_NTPase"/>
</dbReference>
<dbReference type="InterPro" id="IPR005225">
    <property type="entry name" value="Small_GTP-bd"/>
</dbReference>
<dbReference type="GO" id="GO:0005525">
    <property type="term" value="F:GTP binding"/>
    <property type="evidence" value="ECO:0007669"/>
    <property type="project" value="UniProtKB-KW"/>
</dbReference>
<dbReference type="NCBIfam" id="TIGR00231">
    <property type="entry name" value="small_GTP"/>
    <property type="match status" value="1"/>
</dbReference>
<dbReference type="STRING" id="870242.cpu_23000"/>
<evidence type="ECO:0000259" key="4">
    <source>
        <dbReference type="Pfam" id="PF18128"/>
    </source>
</evidence>
<dbReference type="RefSeq" id="WP_075860174.1">
    <property type="nucleotide sequence ID" value="NZ_BDJK01000055.1"/>
</dbReference>
<dbReference type="OrthoDB" id="9811338at2"/>
<evidence type="ECO:0000259" key="5">
    <source>
        <dbReference type="Pfam" id="PF18133"/>
    </source>
</evidence>
<dbReference type="Pfam" id="PF18133">
    <property type="entry name" value="HydF_tetramer"/>
    <property type="match status" value="1"/>
</dbReference>
<evidence type="ECO:0000313" key="6">
    <source>
        <dbReference type="EMBL" id="GAV23790.1"/>
    </source>
</evidence>
<dbReference type="Proteomes" id="UP000187485">
    <property type="component" value="Unassembled WGS sequence"/>
</dbReference>
<sequence length="405" mass="45457">MENSLRIYRKTIGIFGRCNAGKSTLLNNITGEERAITSPLPGTTTDPNRRAFELLPFGPVEFIDTPGLDDDSILGEIRKAKAQEVLKICSIVILVGNTKVSPGEYELNFIEQNLKKKTVIGVINKVSDKTENLELWQQLFEKFKISYLVHDCKKDDGSIVREFLVQNLRDSLTKTVVADIVPLGKSVVLVIPIDAGAPKGRIIQPQMLVLRELLDNYIVTHVVQPENLRELLLNLKEEPGLVITDSQVFAKVRDILPENISLTSFSILMARYRGELSIFLEGIQKIKRLREGAKIGIFEACVHHVQKDDIGSEKIPAILKKLTGRNFSYTLHKGREFKINEKLDLAVHCGGCMLTNEEIHQRIAYFKEQGIKVINYGMLFAYDAGILERALKPLGGEAFADRFNG</sequence>
<evidence type="ECO:0000259" key="3">
    <source>
        <dbReference type="Pfam" id="PF01926"/>
    </source>
</evidence>
<dbReference type="PANTHER" id="PTHR42714:SF6">
    <property type="entry name" value="TRANSLATION INITIATION FACTOR IF-2"/>
    <property type="match status" value="1"/>
</dbReference>
<dbReference type="AlphaFoldDB" id="A0A1L8CY04"/>
<dbReference type="EMBL" id="BDJK01000055">
    <property type="protein sequence ID" value="GAV23790.1"/>
    <property type="molecule type" value="Genomic_DNA"/>
</dbReference>
<accession>A0A1L8CY04</accession>
<dbReference type="GO" id="GO:0030488">
    <property type="term" value="P:tRNA methylation"/>
    <property type="evidence" value="ECO:0007669"/>
    <property type="project" value="TreeGrafter"/>
</dbReference>
<dbReference type="InterPro" id="IPR041606">
    <property type="entry name" value="HydF_dimer"/>
</dbReference>
<dbReference type="NCBIfam" id="TIGR03918">
    <property type="entry name" value="GTP_HydF"/>
    <property type="match status" value="1"/>
</dbReference>
<dbReference type="GO" id="GO:0002098">
    <property type="term" value="P:tRNA wobble uridine modification"/>
    <property type="evidence" value="ECO:0007669"/>
    <property type="project" value="TreeGrafter"/>
</dbReference>
<keyword evidence="7" id="KW-1185">Reference proteome</keyword>
<dbReference type="GO" id="GO:0005737">
    <property type="term" value="C:cytoplasm"/>
    <property type="evidence" value="ECO:0007669"/>
    <property type="project" value="TreeGrafter"/>
</dbReference>
<keyword evidence="2" id="KW-0342">GTP-binding</keyword>
<dbReference type="InterPro" id="IPR023873">
    <property type="entry name" value="FeFe-hyd_GTPase_HydF"/>
</dbReference>